<organism evidence="2 3">
    <name type="scientific">Lachnospira hominis</name>
    <name type="common">ex Liu et al. 2021</name>
    <dbReference type="NCBI Taxonomy" id="2763051"/>
    <lineage>
        <taxon>Bacteria</taxon>
        <taxon>Bacillati</taxon>
        <taxon>Bacillota</taxon>
        <taxon>Clostridia</taxon>
        <taxon>Lachnospirales</taxon>
        <taxon>Lachnospiraceae</taxon>
        <taxon>Lachnospira</taxon>
    </lineage>
</organism>
<dbReference type="Proteomes" id="UP000628463">
    <property type="component" value="Unassembled WGS sequence"/>
</dbReference>
<dbReference type="RefSeq" id="WP_021865859.1">
    <property type="nucleotide sequence ID" value="NZ_JACOPD010000001.1"/>
</dbReference>
<keyword evidence="3" id="KW-1185">Reference proteome</keyword>
<name>A0ABR7FW20_9FIRM</name>
<protein>
    <recommendedName>
        <fullName evidence="4">ABC transporter permease</fullName>
    </recommendedName>
</protein>
<keyword evidence="1" id="KW-0472">Membrane</keyword>
<proteinExistence type="predicted"/>
<comment type="caution">
    <text evidence="2">The sequence shown here is derived from an EMBL/GenBank/DDBJ whole genome shotgun (WGS) entry which is preliminary data.</text>
</comment>
<keyword evidence="1" id="KW-1133">Transmembrane helix</keyword>
<reference evidence="2 3" key="1">
    <citation type="submission" date="2020-08" db="EMBL/GenBank/DDBJ databases">
        <title>Genome public.</title>
        <authorList>
            <person name="Liu C."/>
            <person name="Sun Q."/>
        </authorList>
    </citation>
    <scope>NUCLEOTIDE SEQUENCE [LARGE SCALE GENOMIC DNA]</scope>
    <source>
        <strain evidence="2 3">NSJ-43</strain>
    </source>
</reference>
<evidence type="ECO:0000313" key="3">
    <source>
        <dbReference type="Proteomes" id="UP000628463"/>
    </source>
</evidence>
<evidence type="ECO:0000256" key="1">
    <source>
        <dbReference type="SAM" id="Phobius"/>
    </source>
</evidence>
<accession>A0ABR7FW20</accession>
<feature type="transmembrane region" description="Helical" evidence="1">
    <location>
        <begin position="202"/>
        <end position="221"/>
    </location>
</feature>
<gene>
    <name evidence="2" type="ORF">H8S01_00175</name>
</gene>
<sequence>MIIFKKMFAEKILRFHEAMNRFSELLMRMPHLGDKIRNQIEENDNYRLKMTFGVIAQIGIVLFELLRKFLYVGFFVYLPYRIIAHFCPLIASHRELTMIFLFFMLSTICGSLANTTLMSMGDRDYLMIRIMLISPYMNFLGKIVYKIATDLVYFTIILTIFGIPFGHSLALSIVTASLRPVGEMIAIIMFDKIKAIYNNRGIYNGLVMALCVIIAYGVPVFQRKLSSEWMSVVHPGFVIFMVLIGAGASFFLWWYKHYRKIMREAMYIKREM</sequence>
<evidence type="ECO:0008006" key="4">
    <source>
        <dbReference type="Google" id="ProtNLM"/>
    </source>
</evidence>
<evidence type="ECO:0000313" key="2">
    <source>
        <dbReference type="EMBL" id="MBC5679384.1"/>
    </source>
</evidence>
<keyword evidence="1" id="KW-0812">Transmembrane</keyword>
<feature type="transmembrane region" description="Helical" evidence="1">
    <location>
        <begin position="97"/>
        <end position="118"/>
    </location>
</feature>
<feature type="transmembrane region" description="Helical" evidence="1">
    <location>
        <begin position="233"/>
        <end position="255"/>
    </location>
</feature>
<dbReference type="EMBL" id="JACOPD010000001">
    <property type="protein sequence ID" value="MBC5679384.1"/>
    <property type="molecule type" value="Genomic_DNA"/>
</dbReference>